<dbReference type="PANTHER" id="PTHR45138">
    <property type="entry name" value="REGULATORY COMPONENTS OF SENSORY TRANSDUCTION SYSTEM"/>
    <property type="match status" value="1"/>
</dbReference>
<organism evidence="5 6">
    <name type="scientific">Chitinimonas arctica</name>
    <dbReference type="NCBI Taxonomy" id="2594795"/>
    <lineage>
        <taxon>Bacteria</taxon>
        <taxon>Pseudomonadati</taxon>
        <taxon>Pseudomonadota</taxon>
        <taxon>Betaproteobacteria</taxon>
        <taxon>Neisseriales</taxon>
        <taxon>Chitinibacteraceae</taxon>
        <taxon>Chitinimonas</taxon>
    </lineage>
</organism>
<keyword evidence="3" id="KW-0812">Transmembrane</keyword>
<dbReference type="InterPro" id="IPR043128">
    <property type="entry name" value="Rev_trsase/Diguanyl_cyclase"/>
</dbReference>
<evidence type="ECO:0000256" key="3">
    <source>
        <dbReference type="SAM" id="Phobius"/>
    </source>
</evidence>
<dbReference type="SMART" id="SM00267">
    <property type="entry name" value="GGDEF"/>
    <property type="match status" value="1"/>
</dbReference>
<dbReference type="GO" id="GO:0005886">
    <property type="term" value="C:plasma membrane"/>
    <property type="evidence" value="ECO:0007669"/>
    <property type="project" value="TreeGrafter"/>
</dbReference>
<dbReference type="SUPFAM" id="SSF55073">
    <property type="entry name" value="Nucleotide cyclase"/>
    <property type="match status" value="1"/>
</dbReference>
<evidence type="ECO:0000256" key="2">
    <source>
        <dbReference type="ARBA" id="ARBA00034247"/>
    </source>
</evidence>
<dbReference type="PROSITE" id="PS50887">
    <property type="entry name" value="GGDEF"/>
    <property type="match status" value="1"/>
</dbReference>
<dbReference type="Proteomes" id="UP000317550">
    <property type="component" value="Chromosome"/>
</dbReference>
<protein>
    <recommendedName>
        <fullName evidence="1">diguanylate cyclase</fullName>
        <ecNumber evidence="1">2.7.7.65</ecNumber>
    </recommendedName>
</protein>
<dbReference type="GO" id="GO:0052621">
    <property type="term" value="F:diguanylate cyclase activity"/>
    <property type="evidence" value="ECO:0007669"/>
    <property type="project" value="UniProtKB-EC"/>
</dbReference>
<feature type="domain" description="GGDEF" evidence="4">
    <location>
        <begin position="271"/>
        <end position="407"/>
    </location>
</feature>
<dbReference type="AlphaFoldDB" id="A0A516SLL1"/>
<dbReference type="EC" id="2.7.7.65" evidence="1"/>
<evidence type="ECO:0000256" key="1">
    <source>
        <dbReference type="ARBA" id="ARBA00012528"/>
    </source>
</evidence>
<feature type="transmembrane region" description="Helical" evidence="3">
    <location>
        <begin position="158"/>
        <end position="191"/>
    </location>
</feature>
<name>A0A516SLL1_9NEIS</name>
<feature type="transmembrane region" description="Helical" evidence="3">
    <location>
        <begin position="69"/>
        <end position="92"/>
    </location>
</feature>
<accession>A0A516SLL1</accession>
<reference evidence="6" key="1">
    <citation type="submission" date="2019-07" db="EMBL/GenBank/DDBJ databases">
        <title>Chitinimonas sp. nov., isolated from Ny-Alesund, arctica soil.</title>
        <authorList>
            <person name="Xu Q."/>
            <person name="Peng F."/>
        </authorList>
    </citation>
    <scope>NUCLEOTIDE SEQUENCE [LARGE SCALE GENOMIC DNA]</scope>
    <source>
        <strain evidence="6">R3-44</strain>
    </source>
</reference>
<proteinExistence type="predicted"/>
<keyword evidence="3" id="KW-1133">Transmembrane helix</keyword>
<dbReference type="PANTHER" id="PTHR45138:SF9">
    <property type="entry name" value="DIGUANYLATE CYCLASE DGCM-RELATED"/>
    <property type="match status" value="1"/>
</dbReference>
<sequence>MYPMLRSGIVPDGVRQDMLHINPELLSNSSQSAYGRAFEQGYRGLRFEGALEQEFQRFYLSTHLVRLRWAGFLAITLFGLFVLVDVFTLPLYVSQWTASIRLGLIIPAFGVGLWISYRSEWHHHLQLSVFIAALITGLGTVGVIAVALAQNYPIPYEGILLVALFIYFIACLQWWRALLANLVTVLAFVIMEALCQTDPSQRLYQIIFMFTANAVGATGSYFLEYSTRTTFLVHALLNELAERDGLTGLYNRRTLNNHLDKVWRQAIRDGRQLALAMIDVDYFKRYNDHYGHAEGDRVLRQVADVIAGQARRPLDLAARYGGEEFALVWYQPTASELAPMGEQLREAIADLCLPHAGSETGRLSVSIGIALLRPSGEQHAETLLRAADTALYEAKQAGRDRVVVVGTI</sequence>
<dbReference type="KEGG" id="cari:FNU76_23320"/>
<dbReference type="OrthoDB" id="23692at2"/>
<dbReference type="GO" id="GO:0043709">
    <property type="term" value="P:cell adhesion involved in single-species biofilm formation"/>
    <property type="evidence" value="ECO:0007669"/>
    <property type="project" value="TreeGrafter"/>
</dbReference>
<keyword evidence="3" id="KW-0472">Membrane</keyword>
<dbReference type="EMBL" id="CP041730">
    <property type="protein sequence ID" value="QDQ29042.1"/>
    <property type="molecule type" value="Genomic_DNA"/>
</dbReference>
<dbReference type="GO" id="GO:1902201">
    <property type="term" value="P:negative regulation of bacterial-type flagellum-dependent cell motility"/>
    <property type="evidence" value="ECO:0007669"/>
    <property type="project" value="TreeGrafter"/>
</dbReference>
<keyword evidence="6" id="KW-1185">Reference proteome</keyword>
<dbReference type="CDD" id="cd01949">
    <property type="entry name" value="GGDEF"/>
    <property type="match status" value="1"/>
</dbReference>
<comment type="catalytic activity">
    <reaction evidence="2">
        <text>2 GTP = 3',3'-c-di-GMP + 2 diphosphate</text>
        <dbReference type="Rhea" id="RHEA:24898"/>
        <dbReference type="ChEBI" id="CHEBI:33019"/>
        <dbReference type="ChEBI" id="CHEBI:37565"/>
        <dbReference type="ChEBI" id="CHEBI:58805"/>
        <dbReference type="EC" id="2.7.7.65"/>
    </reaction>
</comment>
<dbReference type="NCBIfam" id="TIGR00254">
    <property type="entry name" value="GGDEF"/>
    <property type="match status" value="1"/>
</dbReference>
<dbReference type="RefSeq" id="WP_144280424.1">
    <property type="nucleotide sequence ID" value="NZ_CP041730.1"/>
</dbReference>
<feature type="transmembrane region" description="Helical" evidence="3">
    <location>
        <begin position="98"/>
        <end position="117"/>
    </location>
</feature>
<evidence type="ECO:0000313" key="5">
    <source>
        <dbReference type="EMBL" id="QDQ29042.1"/>
    </source>
</evidence>
<feature type="transmembrane region" description="Helical" evidence="3">
    <location>
        <begin position="203"/>
        <end position="223"/>
    </location>
</feature>
<dbReference type="InterPro" id="IPR000160">
    <property type="entry name" value="GGDEF_dom"/>
</dbReference>
<evidence type="ECO:0000313" key="6">
    <source>
        <dbReference type="Proteomes" id="UP000317550"/>
    </source>
</evidence>
<dbReference type="FunFam" id="3.30.70.270:FF:000001">
    <property type="entry name" value="Diguanylate cyclase domain protein"/>
    <property type="match status" value="1"/>
</dbReference>
<dbReference type="InterPro" id="IPR050469">
    <property type="entry name" value="Diguanylate_Cyclase"/>
</dbReference>
<dbReference type="Pfam" id="PF00990">
    <property type="entry name" value="GGDEF"/>
    <property type="match status" value="1"/>
</dbReference>
<dbReference type="Gene3D" id="3.30.70.270">
    <property type="match status" value="1"/>
</dbReference>
<gene>
    <name evidence="5" type="ORF">FNU76_23320</name>
</gene>
<evidence type="ECO:0000259" key="4">
    <source>
        <dbReference type="PROSITE" id="PS50887"/>
    </source>
</evidence>
<feature type="transmembrane region" description="Helical" evidence="3">
    <location>
        <begin position="129"/>
        <end position="152"/>
    </location>
</feature>
<dbReference type="InterPro" id="IPR029787">
    <property type="entry name" value="Nucleotide_cyclase"/>
</dbReference>